<dbReference type="PROSITE" id="PS00671">
    <property type="entry name" value="D_2_HYDROXYACID_DH_3"/>
    <property type="match status" value="1"/>
</dbReference>
<dbReference type="InterPro" id="IPR036291">
    <property type="entry name" value="NAD(P)-bd_dom_sf"/>
</dbReference>
<dbReference type="SUPFAM" id="SSF52283">
    <property type="entry name" value="Formate/glycerate dehydrogenase catalytic domain-like"/>
    <property type="match status" value="1"/>
</dbReference>
<dbReference type="EMBL" id="JACAQE010000002">
    <property type="protein sequence ID" value="NWC13176.1"/>
    <property type="molecule type" value="Genomic_DNA"/>
</dbReference>
<feature type="domain" description="D-isomer specific 2-hydroxyacid dehydrogenase catalytic" evidence="5">
    <location>
        <begin position="33"/>
        <end position="312"/>
    </location>
</feature>
<dbReference type="Gene3D" id="3.40.50.720">
    <property type="entry name" value="NAD(P)-binding Rossmann-like Domain"/>
    <property type="match status" value="2"/>
</dbReference>
<evidence type="ECO:0000256" key="2">
    <source>
        <dbReference type="ARBA" id="ARBA00023002"/>
    </source>
</evidence>
<comment type="similarity">
    <text evidence="1 4">Belongs to the D-isomer specific 2-hydroxyacid dehydrogenase family.</text>
</comment>
<gene>
    <name evidence="7" type="ORF">HX845_05970</name>
</gene>
<organism evidence="7 8">
    <name type="scientific">Pseudomonas gingeri</name>
    <dbReference type="NCBI Taxonomy" id="117681"/>
    <lineage>
        <taxon>Bacteria</taxon>
        <taxon>Pseudomonadati</taxon>
        <taxon>Pseudomonadota</taxon>
        <taxon>Gammaproteobacteria</taxon>
        <taxon>Pseudomonadales</taxon>
        <taxon>Pseudomonadaceae</taxon>
        <taxon>Pseudomonas</taxon>
    </lineage>
</organism>
<name>A0A7Y7XW62_9PSED</name>
<evidence type="ECO:0000256" key="4">
    <source>
        <dbReference type="RuleBase" id="RU003719"/>
    </source>
</evidence>
<dbReference type="PANTHER" id="PTHR43761:SF1">
    <property type="entry name" value="D-ISOMER SPECIFIC 2-HYDROXYACID DEHYDROGENASE CATALYTIC DOMAIN-CONTAINING PROTEIN-RELATED"/>
    <property type="match status" value="1"/>
</dbReference>
<accession>A0A7Y7XW62</accession>
<evidence type="ECO:0000259" key="6">
    <source>
        <dbReference type="Pfam" id="PF02826"/>
    </source>
</evidence>
<dbReference type="RefSeq" id="WP_017126045.1">
    <property type="nucleotide sequence ID" value="NZ_JACAQE010000002.1"/>
</dbReference>
<reference evidence="7 8" key="1">
    <citation type="submission" date="2020-04" db="EMBL/GenBank/DDBJ databases">
        <title>Molecular characterization of pseudomonads from Agaricus bisporus reveal novel blotch 2 pathogens in Western Europe.</title>
        <authorList>
            <person name="Taparia T."/>
            <person name="Krijger M."/>
            <person name="Haynes E."/>
            <person name="Elpinstone J.G."/>
            <person name="Noble R."/>
            <person name="Van Der Wolf J."/>
        </authorList>
    </citation>
    <scope>NUCLEOTIDE SEQUENCE [LARGE SCALE GENOMIC DNA]</scope>
    <source>
        <strain evidence="7 8">IPO3738</strain>
    </source>
</reference>
<dbReference type="GO" id="GO:0016616">
    <property type="term" value="F:oxidoreductase activity, acting on the CH-OH group of donors, NAD or NADP as acceptor"/>
    <property type="evidence" value="ECO:0007669"/>
    <property type="project" value="InterPro"/>
</dbReference>
<dbReference type="Pfam" id="PF02826">
    <property type="entry name" value="2-Hacid_dh_C"/>
    <property type="match status" value="1"/>
</dbReference>
<keyword evidence="2 4" id="KW-0560">Oxidoreductase</keyword>
<dbReference type="PROSITE" id="PS00670">
    <property type="entry name" value="D_2_HYDROXYACID_DH_2"/>
    <property type="match status" value="1"/>
</dbReference>
<dbReference type="Pfam" id="PF00389">
    <property type="entry name" value="2-Hacid_dh"/>
    <property type="match status" value="1"/>
</dbReference>
<dbReference type="Proteomes" id="UP000517547">
    <property type="component" value="Unassembled WGS sequence"/>
</dbReference>
<evidence type="ECO:0000256" key="1">
    <source>
        <dbReference type="ARBA" id="ARBA00005854"/>
    </source>
</evidence>
<dbReference type="SUPFAM" id="SSF51735">
    <property type="entry name" value="NAD(P)-binding Rossmann-fold domains"/>
    <property type="match status" value="1"/>
</dbReference>
<dbReference type="AlphaFoldDB" id="A0A7Y7XW62"/>
<dbReference type="InterPro" id="IPR029753">
    <property type="entry name" value="D-isomer_DH_CS"/>
</dbReference>
<evidence type="ECO:0000313" key="8">
    <source>
        <dbReference type="Proteomes" id="UP000517547"/>
    </source>
</evidence>
<protein>
    <submittedName>
        <fullName evidence="7">D-2-hydroxyacid dehydrogenase</fullName>
    </submittedName>
</protein>
<evidence type="ECO:0000259" key="5">
    <source>
        <dbReference type="Pfam" id="PF00389"/>
    </source>
</evidence>
<keyword evidence="3" id="KW-0520">NAD</keyword>
<feature type="domain" description="D-isomer specific 2-hydroxyacid dehydrogenase NAD-binding" evidence="6">
    <location>
        <begin position="105"/>
        <end position="282"/>
    </location>
</feature>
<dbReference type="InterPro" id="IPR006140">
    <property type="entry name" value="D-isomer_DH_NAD-bd"/>
</dbReference>
<evidence type="ECO:0000256" key="3">
    <source>
        <dbReference type="ARBA" id="ARBA00023027"/>
    </source>
</evidence>
<comment type="caution">
    <text evidence="7">The sequence shown here is derived from an EMBL/GenBank/DDBJ whole genome shotgun (WGS) entry which is preliminary data.</text>
</comment>
<dbReference type="PANTHER" id="PTHR43761">
    <property type="entry name" value="D-ISOMER SPECIFIC 2-HYDROXYACID DEHYDROGENASE FAMILY PROTEIN (AFU_ORTHOLOGUE AFUA_1G13630)"/>
    <property type="match status" value="1"/>
</dbReference>
<dbReference type="CDD" id="cd12162">
    <property type="entry name" value="2-Hacid_dh_4"/>
    <property type="match status" value="1"/>
</dbReference>
<dbReference type="InterPro" id="IPR006139">
    <property type="entry name" value="D-isomer_2_OHA_DH_cat_dom"/>
</dbReference>
<proteinExistence type="inferred from homology"/>
<dbReference type="InterPro" id="IPR050418">
    <property type="entry name" value="D-iso_2-hydroxyacid_DH_PdxB"/>
</dbReference>
<sequence length="313" mass="33702">MNIVFLDSASLPSSIARPAWVTSWIDRPDTAPDLLARVAADAEILITNKVRLGAAELERLPKLRFICVAATGYDCIDLAACRDRGVMVSNVPAYSAQSVAEAVIASIFALRRQLFAYREAALRQWPESRHFCVHDQSVLDVRGSVLGVVGKGGIGSLTARIAEAVGMRVIFAEHRGASQVRQGYLPFEAVLEQSDVISLHCPLTEHTRHLIGAAELRQMKPTALLINTARGPLVDEAALLESLRSGRLGGAALDVLAVEPPEANHALLACRHPNLIITPHVAWASQSSLRRLAQAIVANLEAFQAGAPINRVA</sequence>
<dbReference type="GO" id="GO:0051287">
    <property type="term" value="F:NAD binding"/>
    <property type="evidence" value="ECO:0007669"/>
    <property type="project" value="InterPro"/>
</dbReference>
<evidence type="ECO:0000313" key="7">
    <source>
        <dbReference type="EMBL" id="NWC13176.1"/>
    </source>
</evidence>